<protein>
    <submittedName>
        <fullName evidence="2">Phosphoribosyltransferase</fullName>
    </submittedName>
</protein>
<proteinExistence type="predicted"/>
<dbReference type="Pfam" id="PF00156">
    <property type="entry name" value="Pribosyltran"/>
    <property type="match status" value="1"/>
</dbReference>
<dbReference type="Gene3D" id="3.40.50.2020">
    <property type="match status" value="1"/>
</dbReference>
<dbReference type="Gene3D" id="3.30.1310.20">
    <property type="entry name" value="PRTase-like"/>
    <property type="match status" value="1"/>
</dbReference>
<dbReference type="GO" id="GO:0016757">
    <property type="term" value="F:glycosyltransferase activity"/>
    <property type="evidence" value="ECO:0007669"/>
    <property type="project" value="UniProtKB-KW"/>
</dbReference>
<dbReference type="InterPro" id="IPR000836">
    <property type="entry name" value="PRTase_dom"/>
</dbReference>
<dbReference type="Proteomes" id="UP000046155">
    <property type="component" value="Unassembled WGS sequence"/>
</dbReference>
<gene>
    <name evidence="2" type="ORF">SSCH_970004</name>
</gene>
<reference evidence="3" key="1">
    <citation type="submission" date="2015-01" db="EMBL/GenBank/DDBJ databases">
        <authorList>
            <person name="Manzoor Shahid"/>
            <person name="Zubair Saima"/>
        </authorList>
    </citation>
    <scope>NUCLEOTIDE SEQUENCE [LARGE SCALE GENOMIC DNA]</scope>
    <source>
        <strain evidence="3">Sp3</strain>
    </source>
</reference>
<accession>A0A0B7MRD0</accession>
<dbReference type="OrthoDB" id="9810066at2"/>
<dbReference type="SUPFAM" id="SSF53271">
    <property type="entry name" value="PRTase-like"/>
    <property type="match status" value="1"/>
</dbReference>
<evidence type="ECO:0000313" key="3">
    <source>
        <dbReference type="Proteomes" id="UP000046155"/>
    </source>
</evidence>
<dbReference type="InterPro" id="IPR029057">
    <property type="entry name" value="PRTase-like"/>
</dbReference>
<feature type="domain" description="Phosphoribosyltransferase" evidence="1">
    <location>
        <begin position="8"/>
        <end position="193"/>
    </location>
</feature>
<dbReference type="EMBL" id="CDRZ01000299">
    <property type="protein sequence ID" value="CEO90581.1"/>
    <property type="molecule type" value="Genomic_DNA"/>
</dbReference>
<evidence type="ECO:0000259" key="1">
    <source>
        <dbReference type="Pfam" id="PF00156"/>
    </source>
</evidence>
<keyword evidence="2" id="KW-0808">Transferase</keyword>
<keyword evidence="2" id="KW-0328">Glycosyltransferase</keyword>
<name>A0A0B7MRD0_9FIRM</name>
<dbReference type="CDD" id="cd06223">
    <property type="entry name" value="PRTases_typeI"/>
    <property type="match status" value="1"/>
</dbReference>
<keyword evidence="3" id="KW-1185">Reference proteome</keyword>
<dbReference type="RefSeq" id="WP_044666313.1">
    <property type="nucleotide sequence ID" value="NZ_CDRZ01000299.1"/>
</dbReference>
<dbReference type="AlphaFoldDB" id="A0A0B7MRD0"/>
<sequence>MTFTNRQDAGQKLAAKLLDYRDKQPVVLGIPRGGVVVAAEVARELDAPLDLIIPRKVGAPGNRELAVGAVAPDGTVIYDERALSMMGLRQANLQNEVAHQIKEIERRTISYRGSREPLSLRGKTVIVVDDGIATGLTAKAALRSVRNQEPKFLILAVPVTTMEAAVELRKDIDELVCLLVPEVFYAVGQFYEDFSQTTDEEVTTLLNARGTVPGAFL</sequence>
<organism evidence="2 3">
    <name type="scientific">Syntrophaceticus schinkii</name>
    <dbReference type="NCBI Taxonomy" id="499207"/>
    <lineage>
        <taxon>Bacteria</taxon>
        <taxon>Bacillati</taxon>
        <taxon>Bacillota</taxon>
        <taxon>Clostridia</taxon>
        <taxon>Thermoanaerobacterales</taxon>
        <taxon>Thermoanaerobacterales Family III. Incertae Sedis</taxon>
        <taxon>Syntrophaceticus</taxon>
    </lineage>
</organism>
<evidence type="ECO:0000313" key="2">
    <source>
        <dbReference type="EMBL" id="CEO90581.1"/>
    </source>
</evidence>